<dbReference type="PANTHER" id="PTHR38457">
    <property type="entry name" value="REGULATOR ABRB-RELATED"/>
    <property type="match status" value="1"/>
</dbReference>
<feature type="transmembrane region" description="Helical" evidence="1">
    <location>
        <begin position="238"/>
        <end position="262"/>
    </location>
</feature>
<dbReference type="InterPro" id="IPR017516">
    <property type="entry name" value="AbrB_dup"/>
</dbReference>
<dbReference type="EMBL" id="JACJPW010000113">
    <property type="protein sequence ID" value="MBD2185238.1"/>
    <property type="molecule type" value="Genomic_DNA"/>
</dbReference>
<feature type="transmembrane region" description="Helical" evidence="1">
    <location>
        <begin position="81"/>
        <end position="99"/>
    </location>
</feature>
<keyword evidence="1" id="KW-0812">Transmembrane</keyword>
<feature type="transmembrane region" description="Helical" evidence="1">
    <location>
        <begin position="21"/>
        <end position="43"/>
    </location>
</feature>
<dbReference type="RefSeq" id="WP_190473239.1">
    <property type="nucleotide sequence ID" value="NZ_JACJPW010000113.1"/>
</dbReference>
<gene>
    <name evidence="2" type="ORF">H6G03_29895</name>
</gene>
<dbReference type="AlphaFoldDB" id="A0A926VL25"/>
<protein>
    <submittedName>
        <fullName evidence="2">AbrB family transcriptional regulator</fullName>
    </submittedName>
</protein>
<keyword evidence="1" id="KW-1133">Transmembrane helix</keyword>
<dbReference type="GO" id="GO:0010468">
    <property type="term" value="P:regulation of gene expression"/>
    <property type="evidence" value="ECO:0007669"/>
    <property type="project" value="InterPro"/>
</dbReference>
<feature type="transmembrane region" description="Helical" evidence="1">
    <location>
        <begin position="210"/>
        <end position="226"/>
    </location>
</feature>
<evidence type="ECO:0000256" key="1">
    <source>
        <dbReference type="SAM" id="Phobius"/>
    </source>
</evidence>
<dbReference type="InterPro" id="IPR007820">
    <property type="entry name" value="AbrB_fam"/>
</dbReference>
<organism evidence="2 3">
    <name type="scientific">Aerosakkonema funiforme FACHB-1375</name>
    <dbReference type="NCBI Taxonomy" id="2949571"/>
    <lineage>
        <taxon>Bacteria</taxon>
        <taxon>Bacillati</taxon>
        <taxon>Cyanobacteriota</taxon>
        <taxon>Cyanophyceae</taxon>
        <taxon>Oscillatoriophycideae</taxon>
        <taxon>Aerosakkonematales</taxon>
        <taxon>Aerosakkonemataceae</taxon>
        <taxon>Aerosakkonema</taxon>
    </lineage>
</organism>
<feature type="transmembrane region" description="Helical" evidence="1">
    <location>
        <begin position="172"/>
        <end position="190"/>
    </location>
</feature>
<feature type="transmembrane region" description="Helical" evidence="1">
    <location>
        <begin position="49"/>
        <end position="69"/>
    </location>
</feature>
<feature type="transmembrane region" description="Helical" evidence="1">
    <location>
        <begin position="324"/>
        <end position="348"/>
    </location>
</feature>
<sequence>MLNKNLIFGQTAQISALQKTILGKLIIICLELIFALPVGLAFARFRIGGVAWIFGGIVAGGLVLTAYSILSKETPQPNQKIRKIGQALVGLVIGFTIAHANTAELYSKLPIFVFVVLFLMTSGSAIGYIYSRISNTNILTAMLATTPGGIGIMSSIAADYEKNAAQVALVQIIRVTTVVFLIPVLARIFTDNSINTAVSVPNLAFSFEPLHLSLLASSLALTFLSVRINSILKVPAPFFFGALIVGVTFNYAIGLFPLLANVDFTPPFLIRLIGQIFLGISIGEYWGSKPNLNKKTIAYALIPVIMTICVGFIAAGITKFLTPWDWLTCMLVTAPGGSAEMILVSLALGHHVEIVTAGHLVRLIVIHVSLPLWLLLFRYFDRLLPNSGDN</sequence>
<keyword evidence="1" id="KW-0472">Membrane</keyword>
<feature type="transmembrane region" description="Helical" evidence="1">
    <location>
        <begin position="298"/>
        <end position="318"/>
    </location>
</feature>
<evidence type="ECO:0000313" key="2">
    <source>
        <dbReference type="EMBL" id="MBD2185238.1"/>
    </source>
</evidence>
<reference evidence="2" key="1">
    <citation type="journal article" date="2015" name="ISME J.">
        <title>Draft Genome Sequence of Streptomyces incarnatus NRRL8089, which Produces the Nucleoside Antibiotic Sinefungin.</title>
        <authorList>
            <person name="Oshima K."/>
            <person name="Hattori M."/>
            <person name="Shimizu H."/>
            <person name="Fukuda K."/>
            <person name="Nemoto M."/>
            <person name="Inagaki K."/>
            <person name="Tamura T."/>
        </authorList>
    </citation>
    <scope>NUCLEOTIDE SEQUENCE</scope>
    <source>
        <strain evidence="2">FACHB-1375</strain>
    </source>
</reference>
<feature type="transmembrane region" description="Helical" evidence="1">
    <location>
        <begin position="268"/>
        <end position="286"/>
    </location>
</feature>
<feature type="transmembrane region" description="Helical" evidence="1">
    <location>
        <begin position="111"/>
        <end position="130"/>
    </location>
</feature>
<proteinExistence type="predicted"/>
<feature type="transmembrane region" description="Helical" evidence="1">
    <location>
        <begin position="360"/>
        <end position="380"/>
    </location>
</feature>
<keyword evidence="3" id="KW-1185">Reference proteome</keyword>
<dbReference type="Proteomes" id="UP000641646">
    <property type="component" value="Unassembled WGS sequence"/>
</dbReference>
<reference evidence="2" key="2">
    <citation type="submission" date="2020-08" db="EMBL/GenBank/DDBJ databases">
        <authorList>
            <person name="Chen M."/>
            <person name="Teng W."/>
            <person name="Zhao L."/>
            <person name="Hu C."/>
            <person name="Zhou Y."/>
            <person name="Han B."/>
            <person name="Song L."/>
            <person name="Shu W."/>
        </authorList>
    </citation>
    <scope>NUCLEOTIDE SEQUENCE</scope>
    <source>
        <strain evidence="2">FACHB-1375</strain>
    </source>
</reference>
<evidence type="ECO:0000313" key="3">
    <source>
        <dbReference type="Proteomes" id="UP000641646"/>
    </source>
</evidence>
<name>A0A926VL25_9CYAN</name>
<comment type="caution">
    <text evidence="2">The sequence shown here is derived from an EMBL/GenBank/DDBJ whole genome shotgun (WGS) entry which is preliminary data.</text>
</comment>
<dbReference type="GO" id="GO:0016020">
    <property type="term" value="C:membrane"/>
    <property type="evidence" value="ECO:0007669"/>
    <property type="project" value="InterPro"/>
</dbReference>
<accession>A0A926VL25</accession>
<dbReference type="NCBIfam" id="TIGR03082">
    <property type="entry name" value="Gneg_AbrB_dup"/>
    <property type="match status" value="2"/>
</dbReference>
<dbReference type="PIRSF" id="PIRSF038991">
    <property type="entry name" value="Protein_AbrB"/>
    <property type="match status" value="1"/>
</dbReference>
<dbReference type="Pfam" id="PF05145">
    <property type="entry name" value="AbrB"/>
    <property type="match status" value="1"/>
</dbReference>
<dbReference type="PANTHER" id="PTHR38457:SF1">
    <property type="entry name" value="REGULATOR ABRB-RELATED"/>
    <property type="match status" value="1"/>
</dbReference>